<dbReference type="HOGENOM" id="CLU_1092460_0_0_2"/>
<accession>B1YA00</accession>
<keyword evidence="3" id="KW-1185">Reference proteome</keyword>
<feature type="transmembrane region" description="Helical" evidence="1">
    <location>
        <begin position="6"/>
        <end position="27"/>
    </location>
</feature>
<dbReference type="OrthoDB" id="28656at2157"/>
<gene>
    <name evidence="2" type="ordered locus">Tneu_1627</name>
</gene>
<feature type="transmembrane region" description="Helical" evidence="1">
    <location>
        <begin position="227"/>
        <end position="246"/>
    </location>
</feature>
<protein>
    <submittedName>
        <fullName evidence="2">Uncharacterized protein</fullName>
    </submittedName>
</protein>
<keyword evidence="1" id="KW-1133">Transmembrane helix</keyword>
<feature type="transmembrane region" description="Helical" evidence="1">
    <location>
        <begin position="135"/>
        <end position="161"/>
    </location>
</feature>
<keyword evidence="1" id="KW-0472">Membrane</keyword>
<keyword evidence="1" id="KW-0812">Transmembrane</keyword>
<feature type="transmembrane region" description="Helical" evidence="1">
    <location>
        <begin position="63"/>
        <end position="89"/>
    </location>
</feature>
<dbReference type="AlphaFoldDB" id="B1YA00"/>
<evidence type="ECO:0000256" key="1">
    <source>
        <dbReference type="SAM" id="Phobius"/>
    </source>
</evidence>
<dbReference type="STRING" id="444157.Tneu_1627"/>
<dbReference type="Proteomes" id="UP000001694">
    <property type="component" value="Chromosome"/>
</dbReference>
<proteinExistence type="predicted"/>
<dbReference type="EMBL" id="CP001014">
    <property type="protein sequence ID" value="ACB40550.1"/>
    <property type="molecule type" value="Genomic_DNA"/>
</dbReference>
<organism evidence="2 3">
    <name type="scientific">Pyrobaculum neutrophilum (strain DSM 2338 / JCM 9278 / NBRC 100436 / V24Sta)</name>
    <name type="common">Thermoproteus neutrophilus</name>
    <dbReference type="NCBI Taxonomy" id="444157"/>
    <lineage>
        <taxon>Archaea</taxon>
        <taxon>Thermoproteota</taxon>
        <taxon>Thermoprotei</taxon>
        <taxon>Thermoproteales</taxon>
        <taxon>Thermoproteaceae</taxon>
        <taxon>Pyrobaculum</taxon>
    </lineage>
</organism>
<reference evidence="2" key="1">
    <citation type="submission" date="2008-03" db="EMBL/GenBank/DDBJ databases">
        <title>Complete sequence of Thermoproteus neutrophilus V24Sta.</title>
        <authorList>
            <consortium name="US DOE Joint Genome Institute"/>
            <person name="Copeland A."/>
            <person name="Lucas S."/>
            <person name="Lapidus A."/>
            <person name="Glavina del Rio T."/>
            <person name="Dalin E."/>
            <person name="Tice H."/>
            <person name="Bruce D."/>
            <person name="Goodwin L."/>
            <person name="Pitluck S."/>
            <person name="Sims D."/>
            <person name="Brettin T."/>
            <person name="Detter J.C."/>
            <person name="Han C."/>
            <person name="Kuske C.R."/>
            <person name="Schmutz J."/>
            <person name="Larimer F."/>
            <person name="Land M."/>
            <person name="Hauser L."/>
            <person name="Kyrpides N."/>
            <person name="Mikhailova N."/>
            <person name="Biddle J.F."/>
            <person name="Zhang Z."/>
            <person name="Fitz-Gibbon S.T."/>
            <person name="Lowe T.M."/>
            <person name="Saltikov C."/>
            <person name="House C.H."/>
            <person name="Richardson P."/>
        </authorList>
    </citation>
    <scope>NUCLEOTIDE SEQUENCE [LARGE SCALE GENOMIC DNA]</scope>
    <source>
        <strain evidence="2">V24Sta</strain>
    </source>
</reference>
<evidence type="ECO:0000313" key="3">
    <source>
        <dbReference type="Proteomes" id="UP000001694"/>
    </source>
</evidence>
<dbReference type="RefSeq" id="WP_012350969.1">
    <property type="nucleotide sequence ID" value="NC_010525.1"/>
</dbReference>
<evidence type="ECO:0000313" key="2">
    <source>
        <dbReference type="EMBL" id="ACB40550.1"/>
    </source>
</evidence>
<dbReference type="GeneID" id="6165974"/>
<dbReference type="eggNOG" id="arCOG05674">
    <property type="taxonomic scope" value="Archaea"/>
</dbReference>
<name>B1YA00_PYRNV</name>
<dbReference type="KEGG" id="tne:Tneu_1627"/>
<feature type="transmembrane region" description="Helical" evidence="1">
    <location>
        <begin position="95"/>
        <end position="114"/>
    </location>
</feature>
<sequence>MEEIYAFILATLLIYNNSLVVLGPTAWGTGLGPRRSYAVAVAGQLLGVATSTMRPIHMGTAEFLYISFLYVAISAAKISLPISVAGYAISSLSPGAAAIWLTSPATSAATYALCRTRSIAKLAAPSLLLVMYMFGYNNVALFNLNPALTAAAVLIGTYLGLGYSRWVVDIAALRPRTAASINLTASLGALLGTLANVPISFTLVAYSSMLVSAYTSNVRIIRARKFVKAYAGILIALLAASIFPYLKSLPLPHL</sequence>
<feature type="transmembrane region" description="Helical" evidence="1">
    <location>
        <begin position="181"/>
        <end position="206"/>
    </location>
</feature>